<feature type="compositionally biased region" description="Basic residues" evidence="1">
    <location>
        <begin position="26"/>
        <end position="40"/>
    </location>
</feature>
<evidence type="ECO:0000256" key="1">
    <source>
        <dbReference type="SAM" id="MobiDB-lite"/>
    </source>
</evidence>
<evidence type="ECO:0000313" key="3">
    <source>
        <dbReference type="EMBL" id="KAJ4951427.1"/>
    </source>
</evidence>
<dbReference type="Pfam" id="PF23156">
    <property type="entry name" value="DUF7054"/>
    <property type="match status" value="1"/>
</dbReference>
<keyword evidence="4" id="KW-1185">Reference proteome</keyword>
<dbReference type="AlphaFoldDB" id="A0A9Q0GP01"/>
<dbReference type="OrthoDB" id="1885101at2759"/>
<evidence type="ECO:0000313" key="4">
    <source>
        <dbReference type="Proteomes" id="UP001141806"/>
    </source>
</evidence>
<sequence>MSDRSFRQRSPATHRKSRLPKPTPSPRRRTPTPRRSKPTKPIKILHRCHSEPILYTVKLFLGDDYEAHIQKTGAVLYRPQTCMDIFATPFGSPTLSPSPRISDVYGKDAKVVVKVTVEGSPGPVRTMVKLGSSVEDTIRVVVDKYREEGRTPQLDLDGVSFFQLHHSYFSLDSIDKTQTIGEAGSRSFYLRKNSGRGSGESSFNSEAGSSCSSFPVIPQVVTVSANIAAPVFSPNMIARKMQKIVRRTRNLWKLLGCVQCE</sequence>
<dbReference type="InterPro" id="IPR040358">
    <property type="entry name" value="At4g22758-like"/>
</dbReference>
<dbReference type="InterPro" id="IPR055482">
    <property type="entry name" value="DUF7054"/>
</dbReference>
<dbReference type="Proteomes" id="UP001141806">
    <property type="component" value="Unassembled WGS sequence"/>
</dbReference>
<evidence type="ECO:0000259" key="2">
    <source>
        <dbReference type="Pfam" id="PF23156"/>
    </source>
</evidence>
<dbReference type="PANTHER" id="PTHR33270">
    <property type="entry name" value="BNAC05G50380D PROTEIN"/>
    <property type="match status" value="1"/>
</dbReference>
<reference evidence="3" key="1">
    <citation type="journal article" date="2023" name="Plant J.">
        <title>The genome of the king protea, Protea cynaroides.</title>
        <authorList>
            <person name="Chang J."/>
            <person name="Duong T.A."/>
            <person name="Schoeman C."/>
            <person name="Ma X."/>
            <person name="Roodt D."/>
            <person name="Barker N."/>
            <person name="Li Z."/>
            <person name="Van de Peer Y."/>
            <person name="Mizrachi E."/>
        </authorList>
    </citation>
    <scope>NUCLEOTIDE SEQUENCE</scope>
    <source>
        <tissue evidence="3">Young leaves</tissue>
    </source>
</reference>
<dbReference type="PANTHER" id="PTHR33270:SF6">
    <property type="entry name" value="OS02G0448600 PROTEIN"/>
    <property type="match status" value="1"/>
</dbReference>
<proteinExistence type="predicted"/>
<gene>
    <name evidence="3" type="ORF">NE237_028259</name>
</gene>
<name>A0A9Q0GP01_9MAGN</name>
<comment type="caution">
    <text evidence="3">The sequence shown here is derived from an EMBL/GenBank/DDBJ whole genome shotgun (WGS) entry which is preliminary data.</text>
</comment>
<feature type="region of interest" description="Disordered" evidence="1">
    <location>
        <begin position="1"/>
        <end position="40"/>
    </location>
</feature>
<feature type="domain" description="DUF7054" evidence="2">
    <location>
        <begin position="107"/>
        <end position="191"/>
    </location>
</feature>
<dbReference type="EMBL" id="JAMYWD010000012">
    <property type="protein sequence ID" value="KAJ4951427.1"/>
    <property type="molecule type" value="Genomic_DNA"/>
</dbReference>
<organism evidence="3 4">
    <name type="scientific">Protea cynaroides</name>
    <dbReference type="NCBI Taxonomy" id="273540"/>
    <lineage>
        <taxon>Eukaryota</taxon>
        <taxon>Viridiplantae</taxon>
        <taxon>Streptophyta</taxon>
        <taxon>Embryophyta</taxon>
        <taxon>Tracheophyta</taxon>
        <taxon>Spermatophyta</taxon>
        <taxon>Magnoliopsida</taxon>
        <taxon>Proteales</taxon>
        <taxon>Proteaceae</taxon>
        <taxon>Protea</taxon>
    </lineage>
</organism>
<protein>
    <recommendedName>
        <fullName evidence="2">DUF7054 domain-containing protein</fullName>
    </recommendedName>
</protein>
<accession>A0A9Q0GP01</accession>